<feature type="transmembrane region" description="Helical" evidence="6">
    <location>
        <begin position="47"/>
        <end position="68"/>
    </location>
</feature>
<accession>A0A9Q9M0P2</accession>
<dbReference type="EMBL" id="CP080776">
    <property type="protein sequence ID" value="UWP96754.1"/>
    <property type="molecule type" value="Genomic_DNA"/>
</dbReference>
<name>A0A9Q9M0P2_9RHOB</name>
<keyword evidence="4 6" id="KW-1133">Transmembrane helix</keyword>
<dbReference type="PANTHER" id="PTHR40077">
    <property type="entry name" value="MEMBRANE PROTEIN-RELATED"/>
    <property type="match status" value="1"/>
</dbReference>
<dbReference type="GO" id="GO:0005886">
    <property type="term" value="C:plasma membrane"/>
    <property type="evidence" value="ECO:0007669"/>
    <property type="project" value="UniProtKB-SubCell"/>
</dbReference>
<dbReference type="InterPro" id="IPR023845">
    <property type="entry name" value="DUF3817_TM"/>
</dbReference>
<evidence type="ECO:0000259" key="7">
    <source>
        <dbReference type="Pfam" id="PF12823"/>
    </source>
</evidence>
<keyword evidence="3 6" id="KW-0812">Transmembrane</keyword>
<comment type="subcellular location">
    <subcellularLocation>
        <location evidence="1">Cell membrane</location>
        <topology evidence="1">Multi-pass membrane protein</topology>
    </subcellularLocation>
</comment>
<dbReference type="NCBIfam" id="TIGR03954">
    <property type="entry name" value="integ_memb_HG"/>
    <property type="match status" value="1"/>
</dbReference>
<dbReference type="Pfam" id="PF12823">
    <property type="entry name" value="DUF3817"/>
    <property type="match status" value="1"/>
</dbReference>
<evidence type="ECO:0000256" key="5">
    <source>
        <dbReference type="ARBA" id="ARBA00023136"/>
    </source>
</evidence>
<sequence>MTKARWIRIFRYVASIEGWSYVVLLFVAMPLKYWAEMDAGVTLAGRVHGGLFIAYIATLFGAAGLGGLSSERVNWALLASLLPFGTFLHDPYLKREEQDLRGLQQEV</sequence>
<evidence type="ECO:0000256" key="2">
    <source>
        <dbReference type="ARBA" id="ARBA00022475"/>
    </source>
</evidence>
<evidence type="ECO:0000256" key="4">
    <source>
        <dbReference type="ARBA" id="ARBA00022989"/>
    </source>
</evidence>
<evidence type="ECO:0000256" key="1">
    <source>
        <dbReference type="ARBA" id="ARBA00004651"/>
    </source>
</evidence>
<feature type="transmembrane region" description="Helical" evidence="6">
    <location>
        <begin position="12"/>
        <end position="35"/>
    </location>
</feature>
<dbReference type="Proteomes" id="UP001057991">
    <property type="component" value="Chromosome"/>
</dbReference>
<organism evidence="8 9">
    <name type="scientific">Aliiroseovarius crassostreae</name>
    <dbReference type="NCBI Taxonomy" id="154981"/>
    <lineage>
        <taxon>Bacteria</taxon>
        <taxon>Pseudomonadati</taxon>
        <taxon>Pseudomonadota</taxon>
        <taxon>Alphaproteobacteria</taxon>
        <taxon>Rhodobacterales</taxon>
        <taxon>Paracoccaceae</taxon>
        <taxon>Aliiroseovarius</taxon>
    </lineage>
</organism>
<keyword evidence="2" id="KW-1003">Cell membrane</keyword>
<protein>
    <submittedName>
        <fullName evidence="8">DUF3817 domain-containing protein</fullName>
    </submittedName>
</protein>
<feature type="domain" description="DUF3817" evidence="7">
    <location>
        <begin position="8"/>
        <end position="94"/>
    </location>
</feature>
<evidence type="ECO:0000256" key="3">
    <source>
        <dbReference type="ARBA" id="ARBA00022692"/>
    </source>
</evidence>
<dbReference type="AlphaFoldDB" id="A0A9Q9M0P2"/>
<reference evidence="8" key="1">
    <citation type="submission" date="2021-08" db="EMBL/GenBank/DDBJ databases">
        <authorList>
            <person name="Nwanade C."/>
            <person name="Wang M."/>
            <person name="Masoudi A."/>
            <person name="Yu Z."/>
            <person name="Liu J."/>
        </authorList>
    </citation>
    <scope>NUCLEOTIDE SEQUENCE</scope>
    <source>
        <strain evidence="8">S056</strain>
    </source>
</reference>
<evidence type="ECO:0000313" key="8">
    <source>
        <dbReference type="EMBL" id="UWP96754.1"/>
    </source>
</evidence>
<dbReference type="RefSeq" id="WP_259806765.1">
    <property type="nucleotide sequence ID" value="NZ_CP080776.1"/>
</dbReference>
<dbReference type="PANTHER" id="PTHR40077:SF1">
    <property type="entry name" value="MEMBRANE PROTEIN"/>
    <property type="match status" value="1"/>
</dbReference>
<proteinExistence type="predicted"/>
<evidence type="ECO:0000256" key="6">
    <source>
        <dbReference type="SAM" id="Phobius"/>
    </source>
</evidence>
<keyword evidence="5 6" id="KW-0472">Membrane</keyword>
<gene>
    <name evidence="8" type="ORF">K3X48_07230</name>
</gene>
<evidence type="ECO:0000313" key="9">
    <source>
        <dbReference type="Proteomes" id="UP001057991"/>
    </source>
</evidence>